<comment type="caution">
    <text evidence="1">Lacks conserved residue(s) required for the propagation of feature annotation.</text>
</comment>
<name>A0AAV4B9Q8_9GAST</name>
<dbReference type="Pfam" id="PF00008">
    <property type="entry name" value="EGF"/>
    <property type="match status" value="1"/>
</dbReference>
<keyword evidence="1" id="KW-1015">Disulfide bond</keyword>
<dbReference type="AlphaFoldDB" id="A0AAV4B9Q8"/>
<dbReference type="GO" id="GO:0030414">
    <property type="term" value="F:peptidase inhibitor activity"/>
    <property type="evidence" value="ECO:0007669"/>
    <property type="project" value="InterPro"/>
</dbReference>
<dbReference type="FunFam" id="2.10.25.10:FF:000373">
    <property type="entry name" value="sushi, nidogen and EGF-like domain-containing protein 1"/>
    <property type="match status" value="1"/>
</dbReference>
<organism evidence="4 5">
    <name type="scientific">Plakobranchus ocellatus</name>
    <dbReference type="NCBI Taxonomy" id="259542"/>
    <lineage>
        <taxon>Eukaryota</taxon>
        <taxon>Metazoa</taxon>
        <taxon>Spiralia</taxon>
        <taxon>Lophotrochozoa</taxon>
        <taxon>Mollusca</taxon>
        <taxon>Gastropoda</taxon>
        <taxon>Heterobranchia</taxon>
        <taxon>Euthyneura</taxon>
        <taxon>Panpulmonata</taxon>
        <taxon>Sacoglossa</taxon>
        <taxon>Placobranchoidea</taxon>
        <taxon>Plakobranchidae</taxon>
        <taxon>Plakobranchus</taxon>
    </lineage>
</organism>
<dbReference type="GO" id="GO:0005576">
    <property type="term" value="C:extracellular region"/>
    <property type="evidence" value="ECO:0007669"/>
    <property type="project" value="InterPro"/>
</dbReference>
<feature type="domain" description="EGF-like" evidence="2">
    <location>
        <begin position="1"/>
        <end position="37"/>
    </location>
</feature>
<keyword evidence="5" id="KW-1185">Reference proteome</keyword>
<dbReference type="PROSITE" id="PS50026">
    <property type="entry name" value="EGF_3"/>
    <property type="match status" value="1"/>
</dbReference>
<dbReference type="SMART" id="SM00181">
    <property type="entry name" value="EGF"/>
    <property type="match status" value="1"/>
</dbReference>
<dbReference type="InterPro" id="IPR000742">
    <property type="entry name" value="EGF"/>
</dbReference>
<evidence type="ECO:0000313" key="4">
    <source>
        <dbReference type="EMBL" id="GFO15444.1"/>
    </source>
</evidence>
<dbReference type="PROSITE" id="PS00022">
    <property type="entry name" value="EGF_1"/>
    <property type="match status" value="1"/>
</dbReference>
<evidence type="ECO:0000256" key="1">
    <source>
        <dbReference type="PROSITE-ProRule" id="PRU00076"/>
    </source>
</evidence>
<dbReference type="InterPro" id="IPR008197">
    <property type="entry name" value="WAP_dom"/>
</dbReference>
<feature type="disulfide bond" evidence="1">
    <location>
        <begin position="27"/>
        <end position="36"/>
    </location>
</feature>
<dbReference type="SUPFAM" id="SSF57256">
    <property type="entry name" value="Elafin-like"/>
    <property type="match status" value="1"/>
</dbReference>
<proteinExistence type="predicted"/>
<reference evidence="4 5" key="1">
    <citation type="journal article" date="2021" name="Elife">
        <title>Chloroplast acquisition without the gene transfer in kleptoplastic sea slugs, Plakobranchus ocellatus.</title>
        <authorList>
            <person name="Maeda T."/>
            <person name="Takahashi S."/>
            <person name="Yoshida T."/>
            <person name="Shimamura S."/>
            <person name="Takaki Y."/>
            <person name="Nagai Y."/>
            <person name="Toyoda A."/>
            <person name="Suzuki Y."/>
            <person name="Arimoto A."/>
            <person name="Ishii H."/>
            <person name="Satoh N."/>
            <person name="Nishiyama T."/>
            <person name="Hasebe M."/>
            <person name="Maruyama T."/>
            <person name="Minagawa J."/>
            <person name="Obokata J."/>
            <person name="Shigenobu S."/>
        </authorList>
    </citation>
    <scope>NUCLEOTIDE SEQUENCE [LARGE SCALE GENOMIC DNA]</scope>
</reference>
<dbReference type="Gene3D" id="2.10.25.10">
    <property type="entry name" value="Laminin"/>
    <property type="match status" value="1"/>
</dbReference>
<accession>A0AAV4B9Q8</accession>
<dbReference type="SMART" id="SM00217">
    <property type="entry name" value="WAP"/>
    <property type="match status" value="1"/>
</dbReference>
<protein>
    <submittedName>
        <fullName evidence="4">Delta and notch-like epidermal growth factor-related receptor</fullName>
    </submittedName>
</protein>
<dbReference type="SUPFAM" id="SSF57196">
    <property type="entry name" value="EGF/Laminin"/>
    <property type="match status" value="1"/>
</dbReference>
<dbReference type="PROSITE" id="PS01186">
    <property type="entry name" value="EGF_2"/>
    <property type="match status" value="1"/>
</dbReference>
<comment type="caution">
    <text evidence="4">The sequence shown here is derived from an EMBL/GenBank/DDBJ whole genome shotgun (WGS) entry which is preliminary data.</text>
</comment>
<dbReference type="Gene3D" id="4.10.75.10">
    <property type="entry name" value="Elafin-like"/>
    <property type="match status" value="1"/>
</dbReference>
<sequence length="123" mass="13216">MPSPCAEISCLNGGSCKEKNGTAVCACLTGFTGERCNMSTSGQQYNRKLGSCPLLPADASSGQCPGYVCSNDTVCPDTQKCCPTACSTKVCALPEQNTSTPFPVLLYFLLVFRRARHRFIYIL</sequence>
<dbReference type="Pfam" id="PF00095">
    <property type="entry name" value="WAP"/>
    <property type="match status" value="1"/>
</dbReference>
<feature type="domain" description="WAP" evidence="3">
    <location>
        <begin position="45"/>
        <end position="95"/>
    </location>
</feature>
<dbReference type="PROSITE" id="PS51390">
    <property type="entry name" value="WAP"/>
    <property type="match status" value="1"/>
</dbReference>
<dbReference type="Proteomes" id="UP000735302">
    <property type="component" value="Unassembled WGS sequence"/>
</dbReference>
<gene>
    <name evidence="4" type="ORF">PoB_004194900</name>
</gene>
<keyword evidence="1" id="KW-0245">EGF-like domain</keyword>
<evidence type="ECO:0000259" key="2">
    <source>
        <dbReference type="PROSITE" id="PS50026"/>
    </source>
</evidence>
<dbReference type="InterPro" id="IPR036645">
    <property type="entry name" value="Elafin-like_sf"/>
</dbReference>
<evidence type="ECO:0000313" key="5">
    <source>
        <dbReference type="Proteomes" id="UP000735302"/>
    </source>
</evidence>
<dbReference type="EMBL" id="BLXT01004610">
    <property type="protein sequence ID" value="GFO15444.1"/>
    <property type="molecule type" value="Genomic_DNA"/>
</dbReference>
<evidence type="ECO:0000259" key="3">
    <source>
        <dbReference type="PROSITE" id="PS51390"/>
    </source>
</evidence>
<keyword evidence="4" id="KW-0675">Receptor</keyword>